<keyword evidence="3 10" id="KW-0347">Helicase</keyword>
<evidence type="ECO:0000256" key="1">
    <source>
        <dbReference type="ARBA" id="ARBA00022741"/>
    </source>
</evidence>
<dbReference type="Proteomes" id="UP000297555">
    <property type="component" value="Unassembled WGS sequence"/>
</dbReference>
<dbReference type="EMBL" id="SPDQ01000013">
    <property type="protein sequence ID" value="TFH80707.1"/>
    <property type="molecule type" value="Genomic_DNA"/>
</dbReference>
<dbReference type="GO" id="GO:0000725">
    <property type="term" value="P:recombinational repair"/>
    <property type="evidence" value="ECO:0007669"/>
    <property type="project" value="TreeGrafter"/>
</dbReference>
<dbReference type="RefSeq" id="WP_134826293.1">
    <property type="nucleotide sequence ID" value="NZ_SPDQ01000013.1"/>
</dbReference>
<protein>
    <recommendedName>
        <fullName evidence="7">DNA 3'-5' helicase</fullName>
        <ecNumber evidence="7">5.6.2.4</ecNumber>
    </recommendedName>
    <alternativeName>
        <fullName evidence="8">DNA 3'-5' helicase II</fullName>
    </alternativeName>
</protein>
<evidence type="ECO:0000256" key="7">
    <source>
        <dbReference type="ARBA" id="ARBA00034808"/>
    </source>
</evidence>
<evidence type="ECO:0000256" key="5">
    <source>
        <dbReference type="ARBA" id="ARBA00023235"/>
    </source>
</evidence>
<dbReference type="Gene3D" id="3.40.50.300">
    <property type="entry name" value="P-loop containing nucleotide triphosphate hydrolases"/>
    <property type="match status" value="3"/>
</dbReference>
<dbReference type="PANTHER" id="PTHR11070">
    <property type="entry name" value="UVRD / RECB / PCRA DNA HELICASE FAMILY MEMBER"/>
    <property type="match status" value="1"/>
</dbReference>
<evidence type="ECO:0000313" key="13">
    <source>
        <dbReference type="Proteomes" id="UP000297555"/>
    </source>
</evidence>
<evidence type="ECO:0000259" key="11">
    <source>
        <dbReference type="PROSITE" id="PS51198"/>
    </source>
</evidence>
<name>A0A4Y8VJS9_9PSED</name>
<dbReference type="Pfam" id="PF13361">
    <property type="entry name" value="UvrD_C"/>
    <property type="match status" value="1"/>
</dbReference>
<feature type="domain" description="UvrD-like helicase ATP-binding" evidence="11">
    <location>
        <begin position="129"/>
        <end position="625"/>
    </location>
</feature>
<evidence type="ECO:0000313" key="12">
    <source>
        <dbReference type="EMBL" id="TFH80707.1"/>
    </source>
</evidence>
<proteinExistence type="predicted"/>
<sequence length="836" mass="94925">MSQTSPQGQPPELEPETFNRHLSISRRAIAYLSSKVLEALKAIDGRSFFEGREEGIKLGNDAGLLAGKDLGYAEGFAEGRAILEINDLRSAASLPGEDHSLFDNELMPITDDIKQKMRDEVWEKLDEKEQPSDQQWAMIFADTTCTSVIAGAGSGKSTTLALRVVLKHFHLGIPLHHMQVTTFTTESKKDLQKKMVKIFKSWGKDLSESQTKSLVRTFHSKVFGFMKAFSDAPIDYFDFLGAKKSGEDEDELENPFSSKITNEQGLVLSQVFNSLYEKDLTFKKHILDLYQSIVFVKPDPMSESMRIKKNQILGKMSEKDEAVCDEIEAAWVELGLWPIPGVAERRTFNIERNPFIAHGYLEELETLVILGWPDTKNQSAEIPRREGQTVNLKQESWSRQAMIGECYRGKKYILINNAMAAKTLMGNAQHMIVQDAGFDYHLPGTTIKETKLTEVFFAEANYIENLGLDVVQAIGSLDFTPGDPRQPFYLALQIYWRGFHDYLESMSPKRLITFNKAFALFGEHNPENIKRIPTAELDGMRHLMIDEFQDVSGLNISWVRQCCKEIRNRNQGLPGLGNSLMAVGDDWQSIYGWRGSSPQYLMDFHKHFHAHTRNTLYMQNNYRSHQTIIDAAEQVVRPTTTDKAKHGIAANEKVVNQKTPVYMHYVAKDKKIVKPDETILRLVRQAYDDGHSILMVFRVGDVEKAYRTALQGLLHDAQKKQRNVKLMTFHKSKGLQAQSVFVIGDCFYNPTKSKRNDIYNLTNLGDKSPAPYDNAQSDEALRLAYVGITRAELRCHWLVDREVTATTKQSGSNASGYADLKSGCYKKWTDHEHPEF</sequence>
<gene>
    <name evidence="12" type="ORF">E4J90_10585</name>
</gene>
<reference evidence="12 13" key="1">
    <citation type="submission" date="2019-03" db="EMBL/GenBank/DDBJ databases">
        <title>Draft genome sequence of humic substances-degrading Pseudomonas kribbensis CHA-19 from forest soil.</title>
        <authorList>
            <person name="Kim D."/>
        </authorList>
    </citation>
    <scope>NUCLEOTIDE SEQUENCE [LARGE SCALE GENOMIC DNA]</scope>
    <source>
        <strain evidence="12 13">CHA-19</strain>
    </source>
</reference>
<evidence type="ECO:0000256" key="4">
    <source>
        <dbReference type="ARBA" id="ARBA00022840"/>
    </source>
</evidence>
<dbReference type="SUPFAM" id="SSF52540">
    <property type="entry name" value="P-loop containing nucleoside triphosphate hydrolases"/>
    <property type="match status" value="1"/>
</dbReference>
<dbReference type="InterPro" id="IPR000212">
    <property type="entry name" value="DNA_helicase_UvrD/REP"/>
</dbReference>
<dbReference type="InterPro" id="IPR027417">
    <property type="entry name" value="P-loop_NTPase"/>
</dbReference>
<dbReference type="PROSITE" id="PS51198">
    <property type="entry name" value="UVRD_HELICASE_ATP_BIND"/>
    <property type="match status" value="1"/>
</dbReference>
<dbReference type="GO" id="GO:0043138">
    <property type="term" value="F:3'-5' DNA helicase activity"/>
    <property type="evidence" value="ECO:0007669"/>
    <property type="project" value="UniProtKB-EC"/>
</dbReference>
<dbReference type="GO" id="GO:0016887">
    <property type="term" value="F:ATP hydrolysis activity"/>
    <property type="evidence" value="ECO:0007669"/>
    <property type="project" value="RHEA"/>
</dbReference>
<dbReference type="InterPro" id="IPR014016">
    <property type="entry name" value="UvrD-like_ATP-bd"/>
</dbReference>
<evidence type="ECO:0000256" key="3">
    <source>
        <dbReference type="ARBA" id="ARBA00022806"/>
    </source>
</evidence>
<keyword evidence="4 10" id="KW-0067">ATP-binding</keyword>
<evidence type="ECO:0000256" key="2">
    <source>
        <dbReference type="ARBA" id="ARBA00022801"/>
    </source>
</evidence>
<dbReference type="PANTHER" id="PTHR11070:SF2">
    <property type="entry name" value="ATP-DEPENDENT DNA HELICASE SRS2"/>
    <property type="match status" value="1"/>
</dbReference>
<comment type="catalytic activity">
    <reaction evidence="6">
        <text>Couples ATP hydrolysis with the unwinding of duplex DNA by translocating in the 3'-5' direction.</text>
        <dbReference type="EC" id="5.6.2.4"/>
    </reaction>
</comment>
<dbReference type="Pfam" id="PF00580">
    <property type="entry name" value="UvrD-helicase"/>
    <property type="match status" value="2"/>
</dbReference>
<keyword evidence="2 10" id="KW-0378">Hydrolase</keyword>
<dbReference type="GO" id="GO:0005829">
    <property type="term" value="C:cytosol"/>
    <property type="evidence" value="ECO:0007669"/>
    <property type="project" value="TreeGrafter"/>
</dbReference>
<evidence type="ECO:0000256" key="8">
    <source>
        <dbReference type="ARBA" id="ARBA00034923"/>
    </source>
</evidence>
<dbReference type="OrthoDB" id="5298826at2"/>
<evidence type="ECO:0000256" key="9">
    <source>
        <dbReference type="ARBA" id="ARBA00048988"/>
    </source>
</evidence>
<dbReference type="GO" id="GO:0005524">
    <property type="term" value="F:ATP binding"/>
    <property type="evidence" value="ECO:0007669"/>
    <property type="project" value="UniProtKB-UniRule"/>
</dbReference>
<organism evidence="12 13">
    <name type="scientific">Pseudomonas kribbensis</name>
    <dbReference type="NCBI Taxonomy" id="1628086"/>
    <lineage>
        <taxon>Bacteria</taxon>
        <taxon>Pseudomonadati</taxon>
        <taxon>Pseudomonadota</taxon>
        <taxon>Gammaproteobacteria</taxon>
        <taxon>Pseudomonadales</taxon>
        <taxon>Pseudomonadaceae</taxon>
        <taxon>Pseudomonas</taxon>
    </lineage>
</organism>
<keyword evidence="5" id="KW-0413">Isomerase</keyword>
<comment type="catalytic activity">
    <reaction evidence="9">
        <text>ATP + H2O = ADP + phosphate + H(+)</text>
        <dbReference type="Rhea" id="RHEA:13065"/>
        <dbReference type="ChEBI" id="CHEBI:15377"/>
        <dbReference type="ChEBI" id="CHEBI:15378"/>
        <dbReference type="ChEBI" id="CHEBI:30616"/>
        <dbReference type="ChEBI" id="CHEBI:43474"/>
        <dbReference type="ChEBI" id="CHEBI:456216"/>
        <dbReference type="EC" id="5.6.2.4"/>
    </reaction>
</comment>
<dbReference type="GO" id="GO:0003677">
    <property type="term" value="F:DNA binding"/>
    <property type="evidence" value="ECO:0007669"/>
    <property type="project" value="InterPro"/>
</dbReference>
<evidence type="ECO:0000256" key="6">
    <source>
        <dbReference type="ARBA" id="ARBA00034617"/>
    </source>
</evidence>
<feature type="binding site" evidence="10">
    <location>
        <begin position="150"/>
        <end position="157"/>
    </location>
    <ligand>
        <name>ATP</name>
        <dbReference type="ChEBI" id="CHEBI:30616"/>
    </ligand>
</feature>
<accession>A0A4Y8VJS9</accession>
<dbReference type="EC" id="5.6.2.4" evidence="7"/>
<keyword evidence="1 10" id="KW-0547">Nucleotide-binding</keyword>
<dbReference type="InterPro" id="IPR014017">
    <property type="entry name" value="DNA_helicase_UvrD-like_C"/>
</dbReference>
<evidence type="ECO:0000256" key="10">
    <source>
        <dbReference type="PROSITE-ProRule" id="PRU00560"/>
    </source>
</evidence>
<comment type="caution">
    <text evidence="12">The sequence shown here is derived from an EMBL/GenBank/DDBJ whole genome shotgun (WGS) entry which is preliminary data.</text>
</comment>
<dbReference type="AlphaFoldDB" id="A0A4Y8VJS9"/>